<organism evidence="1 2">
    <name type="scientific">Caenorhabditis tropicalis</name>
    <dbReference type="NCBI Taxonomy" id="1561998"/>
    <lineage>
        <taxon>Eukaryota</taxon>
        <taxon>Metazoa</taxon>
        <taxon>Ecdysozoa</taxon>
        <taxon>Nematoda</taxon>
        <taxon>Chromadorea</taxon>
        <taxon>Rhabditida</taxon>
        <taxon>Rhabditina</taxon>
        <taxon>Rhabditomorpha</taxon>
        <taxon>Rhabditoidea</taxon>
        <taxon>Rhabditidae</taxon>
        <taxon>Peloderinae</taxon>
        <taxon>Caenorhabditis</taxon>
    </lineage>
</organism>
<dbReference type="WBParaSite" id="Csp11.Scaffold630.g21531.t1">
    <property type="protein sequence ID" value="Csp11.Scaffold630.g21531.t1"/>
    <property type="gene ID" value="Csp11.Scaffold630.g21531"/>
</dbReference>
<sequence length="159" mass="17974">MLAIAYAGIPHKSDKMGILNIIEEMPDTPRNPKPVSSDGVDIFHETLIHGSITCNGRPVAGARPFLQSPWYNNVPEVITTSKDAGYYQLFTNEVFKGHRSMLLTVRHQCPQENFIPRKDCAIPIYWFEISLPLVPQRLSISMDIELAKADQYTRSDCLI</sequence>
<dbReference type="eggNOG" id="ENOG502TKK6">
    <property type="taxonomic scope" value="Eukaryota"/>
</dbReference>
<evidence type="ECO:0000313" key="2">
    <source>
        <dbReference type="WBParaSite" id="Csp11.Scaffold630.g21531.t1"/>
    </source>
</evidence>
<reference evidence="2" key="1">
    <citation type="submission" date="2016-11" db="UniProtKB">
        <authorList>
            <consortium name="WormBaseParasite"/>
        </authorList>
    </citation>
    <scope>IDENTIFICATION</scope>
</reference>
<protein>
    <submittedName>
        <fullName evidence="2">Hemagglutinin glycoprotein</fullName>
    </submittedName>
</protein>
<keyword evidence="1" id="KW-1185">Reference proteome</keyword>
<dbReference type="Proteomes" id="UP000095282">
    <property type="component" value="Unplaced"/>
</dbReference>
<evidence type="ECO:0000313" key="1">
    <source>
        <dbReference type="Proteomes" id="UP000095282"/>
    </source>
</evidence>
<dbReference type="AlphaFoldDB" id="A0A1I7V1S2"/>
<name>A0A1I7V1S2_9PELO</name>
<accession>A0A1I7V1S2</accession>
<proteinExistence type="predicted"/>